<evidence type="ECO:0008006" key="3">
    <source>
        <dbReference type="Google" id="ProtNLM"/>
    </source>
</evidence>
<dbReference type="OrthoDB" id="3206999at2"/>
<protein>
    <recommendedName>
        <fullName evidence="3">CHAT domain-containing protein</fullName>
    </recommendedName>
</protein>
<comment type="caution">
    <text evidence="1">The sequence shown here is derived from an EMBL/GenBank/DDBJ whole genome shotgun (WGS) entry which is preliminary data.</text>
</comment>
<evidence type="ECO:0000313" key="1">
    <source>
        <dbReference type="EMBL" id="GEM41134.1"/>
    </source>
</evidence>
<dbReference type="RefSeq" id="WP_147137554.1">
    <property type="nucleotide sequence ID" value="NZ_BJXA01000046.1"/>
</dbReference>
<keyword evidence="2" id="KW-1185">Reference proteome</keyword>
<proteinExistence type="predicted"/>
<evidence type="ECO:0000313" key="2">
    <source>
        <dbReference type="Proteomes" id="UP000321424"/>
    </source>
</evidence>
<dbReference type="AlphaFoldDB" id="A0A511MKH2"/>
<name>A0A511MKH2_9NOCA</name>
<accession>A0A511MKH2</accession>
<organism evidence="1 2">
    <name type="scientific">Nocardia ninae NBRC 108245</name>
    <dbReference type="NCBI Taxonomy" id="1210091"/>
    <lineage>
        <taxon>Bacteria</taxon>
        <taxon>Bacillati</taxon>
        <taxon>Actinomycetota</taxon>
        <taxon>Actinomycetes</taxon>
        <taxon>Mycobacteriales</taxon>
        <taxon>Nocardiaceae</taxon>
        <taxon>Nocardia</taxon>
    </lineage>
</organism>
<dbReference type="EMBL" id="BJXA01000046">
    <property type="protein sequence ID" value="GEM41134.1"/>
    <property type="molecule type" value="Genomic_DNA"/>
</dbReference>
<sequence>MDNLRTAMELAPGELGDELRTIANGPPGPDLDALLAIWDGQPLNITGTEHGRALSEFNALICGDPQVHLHICAPMRDTSGHSAITEAEKLFAQYEQTGRLKLLERAADVFATPLCATAQPELRSAAENGLGLTEWARFERFGARDDIDHAIELFRQALDHAPAGHSMLPALSANLAGALLSRWRCVGEPVDLDDGIHAGRAALRGTPADHELRGPRLNSLAGALLGKAVATGDASILRESVELLREALAHGERRGAPVPGAASALADALRLQHIWGDADADVLDEATLLAKQAVAELPHGVRARSHPLWARYHINLALLLLQRFRECSDPTDLAEAATAMRRARIASRANAHPAERRLVHAEVERARFLHRWGIPDDHLELHRRADDLPRRGHRELQRLERIAERACAAAPAGHVLHSRARASAATAYSLRAGLTGSVADDATRRWQQIAGDSTVSVPERVAAARRLTVPGATVSAATSRLVHQTFDMAVDLLPQFAARTLPMTDRARLLADFTGLTRDAAACALRIGPPAPEHALRILEHGHGILHRHSIELAKREPRLAQRFDELSHVLNQPETAGFSAPQLFIRASPGAPTGEQRRHAAQEWHRLIAEIRQVPGLHGFLKPPDVAELLAAAPQTGPIIVVNVSGLGSDALIIEHAALRTIALPDLSETELTARTGQFRTAVTNSTDPRLSSAEQSAAQQSITETLSWLWTVLSEPILHELGLLAAPPPDPQHLPHLWWIPTGPLTHLPLDAAGHPGANVRSRAACSYATTVSELIHPTGETRTV</sequence>
<gene>
    <name evidence="1" type="ORF">NN4_56530</name>
</gene>
<reference evidence="1 2" key="1">
    <citation type="submission" date="2019-07" db="EMBL/GenBank/DDBJ databases">
        <title>Whole genome shotgun sequence of Nocardia ninae NBRC 108245.</title>
        <authorList>
            <person name="Hosoyama A."/>
            <person name="Uohara A."/>
            <person name="Ohji S."/>
            <person name="Ichikawa N."/>
        </authorList>
    </citation>
    <scope>NUCLEOTIDE SEQUENCE [LARGE SCALE GENOMIC DNA]</scope>
    <source>
        <strain evidence="1 2">NBRC 108245</strain>
    </source>
</reference>
<dbReference type="Proteomes" id="UP000321424">
    <property type="component" value="Unassembled WGS sequence"/>
</dbReference>